<keyword evidence="3 10" id="KW-0132">Cell division</keyword>
<dbReference type="Gene3D" id="3.40.1390.10">
    <property type="entry name" value="MurE/MurF, N-terminal domain"/>
    <property type="match status" value="1"/>
</dbReference>
<dbReference type="InterPro" id="IPR005863">
    <property type="entry name" value="UDP-N-AcMur_synth"/>
</dbReference>
<dbReference type="InterPro" id="IPR051046">
    <property type="entry name" value="MurCDEF_CellWall_CoF430Synth"/>
</dbReference>
<keyword evidence="17" id="KW-1185">Reference proteome</keyword>
<evidence type="ECO:0000313" key="16">
    <source>
        <dbReference type="EMBL" id="MCL6422050.1"/>
    </source>
</evidence>
<dbReference type="RefSeq" id="WP_249736211.1">
    <property type="nucleotide sequence ID" value="NZ_JAKNCJ010000001.1"/>
</dbReference>
<comment type="caution">
    <text evidence="16">The sequence shown here is derived from an EMBL/GenBank/DDBJ whole genome shotgun (WGS) entry which is preliminary data.</text>
</comment>
<evidence type="ECO:0000256" key="7">
    <source>
        <dbReference type="ARBA" id="ARBA00022984"/>
    </source>
</evidence>
<dbReference type="GO" id="GO:0016874">
    <property type="term" value="F:ligase activity"/>
    <property type="evidence" value="ECO:0007669"/>
    <property type="project" value="UniProtKB-KW"/>
</dbReference>
<dbReference type="EC" id="6.3.2.10" evidence="10 11"/>
<comment type="function">
    <text evidence="10 11">Involved in cell wall formation. Catalyzes the final step in the synthesis of UDP-N-acetylmuramoyl-pentapeptide, the precursor of murein.</text>
</comment>
<dbReference type="InterPro" id="IPR036565">
    <property type="entry name" value="Mur-like_cat_sf"/>
</dbReference>
<evidence type="ECO:0000259" key="14">
    <source>
        <dbReference type="Pfam" id="PF02875"/>
    </source>
</evidence>
<name>A0ABT0QZB8_9MICO</name>
<dbReference type="InterPro" id="IPR035911">
    <property type="entry name" value="MurE/MurF_N"/>
</dbReference>
<evidence type="ECO:0000256" key="2">
    <source>
        <dbReference type="ARBA" id="ARBA00022598"/>
    </source>
</evidence>
<evidence type="ECO:0000256" key="12">
    <source>
        <dbReference type="SAM" id="MobiDB-lite"/>
    </source>
</evidence>
<dbReference type="Gene3D" id="3.90.190.20">
    <property type="entry name" value="Mur ligase, C-terminal domain"/>
    <property type="match status" value="1"/>
</dbReference>
<evidence type="ECO:0000259" key="15">
    <source>
        <dbReference type="Pfam" id="PF08245"/>
    </source>
</evidence>
<dbReference type="InterPro" id="IPR004101">
    <property type="entry name" value="Mur_ligase_C"/>
</dbReference>
<dbReference type="SUPFAM" id="SSF53244">
    <property type="entry name" value="MurD-like peptide ligases, peptide-binding domain"/>
    <property type="match status" value="1"/>
</dbReference>
<dbReference type="EMBL" id="JAKNCJ010000001">
    <property type="protein sequence ID" value="MCL6422050.1"/>
    <property type="molecule type" value="Genomic_DNA"/>
</dbReference>
<dbReference type="SUPFAM" id="SSF53623">
    <property type="entry name" value="MurD-like peptide ligases, catalytic domain"/>
    <property type="match status" value="1"/>
</dbReference>
<dbReference type="HAMAP" id="MF_02019">
    <property type="entry name" value="MurF"/>
    <property type="match status" value="1"/>
</dbReference>
<dbReference type="InterPro" id="IPR000713">
    <property type="entry name" value="Mur_ligase_N"/>
</dbReference>
<gene>
    <name evidence="10" type="primary">murF</name>
    <name evidence="16" type="ORF">Bequi_01375</name>
</gene>
<dbReference type="SUPFAM" id="SSF63418">
    <property type="entry name" value="MurE/MurF N-terminal domain"/>
    <property type="match status" value="1"/>
</dbReference>
<comment type="similarity">
    <text evidence="10">Belongs to the MurCDEF family. MurF subfamily.</text>
</comment>
<dbReference type="Pfam" id="PF01225">
    <property type="entry name" value="Mur_ligase"/>
    <property type="match status" value="1"/>
</dbReference>
<comment type="subcellular location">
    <subcellularLocation>
        <location evidence="10 11">Cytoplasm</location>
    </subcellularLocation>
</comment>
<keyword evidence="6 10" id="KW-0133">Cell shape</keyword>
<evidence type="ECO:0000313" key="17">
    <source>
        <dbReference type="Proteomes" id="UP001203761"/>
    </source>
</evidence>
<accession>A0ABT0QZB8</accession>
<dbReference type="InterPro" id="IPR036615">
    <property type="entry name" value="Mur_ligase_C_dom_sf"/>
</dbReference>
<dbReference type="Pfam" id="PF08245">
    <property type="entry name" value="Mur_ligase_M"/>
    <property type="match status" value="1"/>
</dbReference>
<protein>
    <recommendedName>
        <fullName evidence="10 11">UDP-N-acetylmuramoyl-tripeptide--D-alanyl-D-alanine ligase</fullName>
        <ecNumber evidence="10 11">6.3.2.10</ecNumber>
    </recommendedName>
    <alternativeName>
        <fullName evidence="10">D-alanyl-D-alanine-adding enzyme</fullName>
    </alternativeName>
</protein>
<dbReference type="Pfam" id="PF02875">
    <property type="entry name" value="Mur_ligase_C"/>
    <property type="match status" value="1"/>
</dbReference>
<dbReference type="InterPro" id="IPR013221">
    <property type="entry name" value="Mur_ligase_cen"/>
</dbReference>
<keyword evidence="2 10" id="KW-0436">Ligase</keyword>
<dbReference type="Gene3D" id="3.40.1190.10">
    <property type="entry name" value="Mur-like, catalytic domain"/>
    <property type="match status" value="1"/>
</dbReference>
<evidence type="ECO:0000256" key="10">
    <source>
        <dbReference type="HAMAP-Rule" id="MF_02019"/>
    </source>
</evidence>
<keyword evidence="5 10" id="KW-0067">ATP-binding</keyword>
<comment type="caution">
    <text evidence="10">Lacks conserved residue(s) required for the propagation of feature annotation.</text>
</comment>
<evidence type="ECO:0000256" key="9">
    <source>
        <dbReference type="ARBA" id="ARBA00023316"/>
    </source>
</evidence>
<dbReference type="Proteomes" id="UP001203761">
    <property type="component" value="Unassembled WGS sequence"/>
</dbReference>
<organism evidence="16 17">
    <name type="scientific">Brachybacterium equifaecis</name>
    <dbReference type="NCBI Taxonomy" id="2910770"/>
    <lineage>
        <taxon>Bacteria</taxon>
        <taxon>Bacillati</taxon>
        <taxon>Actinomycetota</taxon>
        <taxon>Actinomycetes</taxon>
        <taxon>Micrococcales</taxon>
        <taxon>Dermabacteraceae</taxon>
        <taxon>Brachybacterium</taxon>
    </lineage>
</organism>
<proteinExistence type="inferred from homology"/>
<sequence>MLATTAHQIARITGGRLVGGATGEEQVTGAARIDSRLVGTGDLFAAFTGESTDGHLHVPGAHAAGAVLSLVSREVEQPAVLVPDVEAALSALATAQLEQARSAGTGLQVIAITGSAGKTGTKDLLGALLSDLGETIAPAGSLNNELGVPLTVLGLTESTRFLVLEMGARGIGHIAHLTAIARPDVALVLNVGSAHLGEFGGIEAIAQAKGEIVEALAPGGRAVLNGDDARVARMAERTSAPVLTWGHGEADVRVADVRLDGDARAVLTLALDRPLERLDGSIVEPGEREIPLDLLGEHQALNAVAAATAALALGLDLDALARILPGVRLASTQRMETIHAGEDVLIINDAYNANPDSMRQALKTLAHLGETRRTIAVLGEMLELGPDSLRLHDETGRLAVRLNISHLVAVGPGALAMHRGACLEGSFGEESEHVPSLEDALPRLLELIEPGDAVLLKSSRDAGLRTLAEPLAAALLGRADDGQGAPSMAHSESGQRPAASPTGDPA</sequence>
<keyword evidence="1 10" id="KW-0963">Cytoplasm</keyword>
<comment type="catalytic activity">
    <reaction evidence="10 11">
        <text>D-alanyl-D-alanine + UDP-N-acetyl-alpha-D-muramoyl-L-alanyl-gamma-D-glutamyl-meso-2,6-diaminopimelate + ATP = UDP-N-acetyl-alpha-D-muramoyl-L-alanyl-gamma-D-glutamyl-meso-2,6-diaminopimeloyl-D-alanyl-D-alanine + ADP + phosphate + H(+)</text>
        <dbReference type="Rhea" id="RHEA:28374"/>
        <dbReference type="ChEBI" id="CHEBI:15378"/>
        <dbReference type="ChEBI" id="CHEBI:30616"/>
        <dbReference type="ChEBI" id="CHEBI:43474"/>
        <dbReference type="ChEBI" id="CHEBI:57822"/>
        <dbReference type="ChEBI" id="CHEBI:61386"/>
        <dbReference type="ChEBI" id="CHEBI:83905"/>
        <dbReference type="ChEBI" id="CHEBI:456216"/>
        <dbReference type="EC" id="6.3.2.10"/>
    </reaction>
</comment>
<evidence type="ECO:0000259" key="13">
    <source>
        <dbReference type="Pfam" id="PF01225"/>
    </source>
</evidence>
<evidence type="ECO:0000256" key="5">
    <source>
        <dbReference type="ARBA" id="ARBA00022840"/>
    </source>
</evidence>
<reference evidence="16" key="1">
    <citation type="submission" date="2022-02" db="EMBL/GenBank/DDBJ databases">
        <authorList>
            <person name="Lee M."/>
            <person name="Kim S.-J."/>
            <person name="Jung M.-Y."/>
        </authorList>
    </citation>
    <scope>NUCLEOTIDE SEQUENCE</scope>
    <source>
        <strain evidence="16">JHP9</strain>
    </source>
</reference>
<feature type="domain" description="Mur ligase N-terminal catalytic" evidence="13">
    <location>
        <begin position="32"/>
        <end position="78"/>
    </location>
</feature>
<evidence type="ECO:0000256" key="3">
    <source>
        <dbReference type="ARBA" id="ARBA00022618"/>
    </source>
</evidence>
<dbReference type="PANTHER" id="PTHR43024:SF1">
    <property type="entry name" value="UDP-N-ACETYLMURAMOYL-TRIPEPTIDE--D-ALANYL-D-ALANINE LIGASE"/>
    <property type="match status" value="1"/>
</dbReference>
<keyword evidence="9 10" id="KW-0961">Cell wall biogenesis/degradation</keyword>
<keyword evidence="8 10" id="KW-0131">Cell cycle</keyword>
<keyword evidence="7 10" id="KW-0573">Peptidoglycan synthesis</keyword>
<evidence type="ECO:0000256" key="4">
    <source>
        <dbReference type="ARBA" id="ARBA00022741"/>
    </source>
</evidence>
<evidence type="ECO:0000256" key="1">
    <source>
        <dbReference type="ARBA" id="ARBA00022490"/>
    </source>
</evidence>
<feature type="domain" description="Mur ligase C-terminal" evidence="14">
    <location>
        <begin position="334"/>
        <end position="460"/>
    </location>
</feature>
<keyword evidence="4 10" id="KW-0547">Nucleotide-binding</keyword>
<feature type="region of interest" description="Disordered" evidence="12">
    <location>
        <begin position="478"/>
        <end position="506"/>
    </location>
</feature>
<evidence type="ECO:0000256" key="8">
    <source>
        <dbReference type="ARBA" id="ARBA00023306"/>
    </source>
</evidence>
<comment type="pathway">
    <text evidence="10 11">Cell wall biogenesis; peptidoglycan biosynthesis.</text>
</comment>
<evidence type="ECO:0000256" key="6">
    <source>
        <dbReference type="ARBA" id="ARBA00022960"/>
    </source>
</evidence>
<feature type="domain" description="Mur ligase central" evidence="15">
    <location>
        <begin position="112"/>
        <end position="310"/>
    </location>
</feature>
<dbReference type="PANTHER" id="PTHR43024">
    <property type="entry name" value="UDP-N-ACETYLMURAMOYL-TRIPEPTIDE--D-ALANYL-D-ALANINE LIGASE"/>
    <property type="match status" value="1"/>
</dbReference>
<dbReference type="NCBIfam" id="TIGR01143">
    <property type="entry name" value="murF"/>
    <property type="match status" value="1"/>
</dbReference>
<evidence type="ECO:0000256" key="11">
    <source>
        <dbReference type="RuleBase" id="RU004136"/>
    </source>
</evidence>